<reference evidence="2" key="1">
    <citation type="journal article" date="2020" name="Stud. Mycol.">
        <title>101 Dothideomycetes genomes: a test case for predicting lifestyles and emergence of pathogens.</title>
        <authorList>
            <person name="Haridas S."/>
            <person name="Albert R."/>
            <person name="Binder M."/>
            <person name="Bloem J."/>
            <person name="Labutti K."/>
            <person name="Salamov A."/>
            <person name="Andreopoulos B."/>
            <person name="Baker S."/>
            <person name="Barry K."/>
            <person name="Bills G."/>
            <person name="Bluhm B."/>
            <person name="Cannon C."/>
            <person name="Castanera R."/>
            <person name="Culley D."/>
            <person name="Daum C."/>
            <person name="Ezra D."/>
            <person name="Gonzalez J."/>
            <person name="Henrissat B."/>
            <person name="Kuo A."/>
            <person name="Liang C."/>
            <person name="Lipzen A."/>
            <person name="Lutzoni F."/>
            <person name="Magnuson J."/>
            <person name="Mondo S."/>
            <person name="Nolan M."/>
            <person name="Ohm R."/>
            <person name="Pangilinan J."/>
            <person name="Park H.-J."/>
            <person name="Ramirez L."/>
            <person name="Alfaro M."/>
            <person name="Sun H."/>
            <person name="Tritt A."/>
            <person name="Yoshinaga Y."/>
            <person name="Zwiers L.-H."/>
            <person name="Turgeon B."/>
            <person name="Goodwin S."/>
            <person name="Spatafora J."/>
            <person name="Crous P."/>
            <person name="Grigoriev I."/>
        </authorList>
    </citation>
    <scope>NUCLEOTIDE SEQUENCE</scope>
    <source>
        <strain evidence="2">CBS 121167</strain>
    </source>
</reference>
<keyword evidence="3" id="KW-1185">Reference proteome</keyword>
<evidence type="ECO:0000313" key="2">
    <source>
        <dbReference type="EMBL" id="KAF2139844.1"/>
    </source>
</evidence>
<dbReference type="Proteomes" id="UP000799438">
    <property type="component" value="Unassembled WGS sequence"/>
</dbReference>
<dbReference type="OrthoDB" id="5430139at2759"/>
<evidence type="ECO:0000313" key="3">
    <source>
        <dbReference type="Proteomes" id="UP000799438"/>
    </source>
</evidence>
<dbReference type="GeneID" id="54304364"/>
<dbReference type="AlphaFoldDB" id="A0A6A6B9C4"/>
<sequence length="99" mass="11282">MTTHISPASHALARCRLGSVRASDWLLLLARVHQRGQPTTYNLQPTAYSLQPTAYSLPYPTLPNRHTKHTKHRPSPDWLPTYLAMHAQTRRLAAQQPYT</sequence>
<accession>A0A6A6B9C4</accession>
<feature type="region of interest" description="Disordered" evidence="1">
    <location>
        <begin position="59"/>
        <end position="78"/>
    </location>
</feature>
<dbReference type="RefSeq" id="XP_033395557.1">
    <property type="nucleotide sequence ID" value="XM_033546857.1"/>
</dbReference>
<proteinExistence type="predicted"/>
<gene>
    <name evidence="2" type="ORF">K452DRAFT_56638</name>
</gene>
<organism evidence="2 3">
    <name type="scientific">Aplosporella prunicola CBS 121167</name>
    <dbReference type="NCBI Taxonomy" id="1176127"/>
    <lineage>
        <taxon>Eukaryota</taxon>
        <taxon>Fungi</taxon>
        <taxon>Dikarya</taxon>
        <taxon>Ascomycota</taxon>
        <taxon>Pezizomycotina</taxon>
        <taxon>Dothideomycetes</taxon>
        <taxon>Dothideomycetes incertae sedis</taxon>
        <taxon>Botryosphaeriales</taxon>
        <taxon>Aplosporellaceae</taxon>
        <taxon>Aplosporella</taxon>
    </lineage>
</organism>
<dbReference type="EMBL" id="ML995491">
    <property type="protein sequence ID" value="KAF2139844.1"/>
    <property type="molecule type" value="Genomic_DNA"/>
</dbReference>
<name>A0A6A6B9C4_9PEZI</name>
<protein>
    <submittedName>
        <fullName evidence="2">Uncharacterized protein</fullName>
    </submittedName>
</protein>
<evidence type="ECO:0000256" key="1">
    <source>
        <dbReference type="SAM" id="MobiDB-lite"/>
    </source>
</evidence>